<reference evidence="2" key="1">
    <citation type="submission" date="2019-08" db="EMBL/GenBank/DDBJ databases">
        <authorList>
            <person name="Kucharzyk K."/>
            <person name="Murdoch R.W."/>
            <person name="Higgins S."/>
            <person name="Loffler F."/>
        </authorList>
    </citation>
    <scope>NUCLEOTIDE SEQUENCE</scope>
</reference>
<protein>
    <submittedName>
        <fullName evidence="2">Uncharacterized protein</fullName>
    </submittedName>
</protein>
<name>A0A645EAN1_9ZZZZ</name>
<feature type="transmembrane region" description="Helical" evidence="1">
    <location>
        <begin position="6"/>
        <end position="24"/>
    </location>
</feature>
<evidence type="ECO:0000256" key="1">
    <source>
        <dbReference type="SAM" id="Phobius"/>
    </source>
</evidence>
<dbReference type="AlphaFoldDB" id="A0A645EAN1"/>
<dbReference type="EMBL" id="VSSQ01045131">
    <property type="protein sequence ID" value="MPM99007.1"/>
    <property type="molecule type" value="Genomic_DNA"/>
</dbReference>
<gene>
    <name evidence="2" type="ORF">SDC9_146197</name>
</gene>
<keyword evidence="1" id="KW-0812">Transmembrane</keyword>
<keyword evidence="1" id="KW-1133">Transmembrane helix</keyword>
<accession>A0A645EAN1</accession>
<evidence type="ECO:0000313" key="2">
    <source>
        <dbReference type="EMBL" id="MPM99007.1"/>
    </source>
</evidence>
<keyword evidence="1" id="KW-0472">Membrane</keyword>
<organism evidence="2">
    <name type="scientific">bioreactor metagenome</name>
    <dbReference type="NCBI Taxonomy" id="1076179"/>
    <lineage>
        <taxon>unclassified sequences</taxon>
        <taxon>metagenomes</taxon>
        <taxon>ecological metagenomes</taxon>
    </lineage>
</organism>
<comment type="caution">
    <text evidence="2">The sequence shown here is derived from an EMBL/GenBank/DDBJ whole genome shotgun (WGS) entry which is preliminary data.</text>
</comment>
<sequence>MQQDPHTIACFALGVLACTVLQLFDDLQRVIDRFVTFAALDVHHCANATGIVLKGGVVKTLRGKPFPSFHFHHAINPSSGRCWYRPQLHSTAHRRPAKPCGHHRLQAVGPFTL</sequence>
<proteinExistence type="predicted"/>